<gene>
    <name evidence="3" type="ORF">JCR33_20695</name>
</gene>
<dbReference type="InterPro" id="IPR032710">
    <property type="entry name" value="NTF2-like_dom_sf"/>
</dbReference>
<evidence type="ECO:0000256" key="1">
    <source>
        <dbReference type="ARBA" id="ARBA00009570"/>
    </source>
</evidence>
<proteinExistence type="inferred from homology"/>
<dbReference type="RefSeq" id="WP_198884040.1">
    <property type="nucleotide sequence ID" value="NZ_JAEKJA010000024.1"/>
</dbReference>
<dbReference type="EMBL" id="JAEKJA010000024">
    <property type="protein sequence ID" value="MBJ3778132.1"/>
    <property type="molecule type" value="Genomic_DNA"/>
</dbReference>
<dbReference type="GO" id="GO:0019380">
    <property type="term" value="P:3-phenylpropionate catabolic process"/>
    <property type="evidence" value="ECO:0007669"/>
    <property type="project" value="TreeGrafter"/>
</dbReference>
<comment type="similarity">
    <text evidence="1">Belongs to the bacterial ring-hydroxylating dioxygenase beta subunit family.</text>
</comment>
<dbReference type="SUPFAM" id="SSF54427">
    <property type="entry name" value="NTF2-like"/>
    <property type="match status" value="1"/>
</dbReference>
<evidence type="ECO:0000313" key="4">
    <source>
        <dbReference type="Proteomes" id="UP000609531"/>
    </source>
</evidence>
<protein>
    <submittedName>
        <fullName evidence="3">Aromatic-ring-hydroxylating dioxygenase subunit beta</fullName>
    </submittedName>
</protein>
<name>A0A934ITZ2_9HYPH</name>
<dbReference type="Pfam" id="PF00866">
    <property type="entry name" value="Ring_hydroxyl_B"/>
    <property type="match status" value="1"/>
</dbReference>
<keyword evidence="3" id="KW-0223">Dioxygenase</keyword>
<dbReference type="Gene3D" id="3.10.450.50">
    <property type="match status" value="1"/>
</dbReference>
<dbReference type="AlphaFoldDB" id="A0A934ITZ2"/>
<evidence type="ECO:0000313" key="3">
    <source>
        <dbReference type="EMBL" id="MBJ3778132.1"/>
    </source>
</evidence>
<dbReference type="GO" id="GO:0051213">
    <property type="term" value="F:dioxygenase activity"/>
    <property type="evidence" value="ECO:0007669"/>
    <property type="project" value="UniProtKB-KW"/>
</dbReference>
<dbReference type="InterPro" id="IPR000391">
    <property type="entry name" value="Rng_hydr_dOase-bsu"/>
</dbReference>
<sequence>MADLRHDIETALYREAHLLDSGEFNAWYELFLPEAIYWVPAGSGDYDPNEHVSIIHDDMTMLKKRIDRLYSGHAYAQIPASRTHRAITNVEVEDEGDGVVNVRCVMMLVELARHRQTLYPARVTYRLHRAGDNWRIGYKKVSLLMSDEPLPAAAFLF</sequence>
<keyword evidence="2" id="KW-0560">Oxidoreductase</keyword>
<accession>A0A934ITZ2</accession>
<keyword evidence="4" id="KW-1185">Reference proteome</keyword>
<dbReference type="PANTHER" id="PTHR41534:SF2">
    <property type="entry name" value="3-PHENYLPROPIONATE_CINNAMIC ACID DIOXYGENASE SUBUNIT BETA"/>
    <property type="match status" value="1"/>
</dbReference>
<comment type="caution">
    <text evidence="3">The sequence shown here is derived from an EMBL/GenBank/DDBJ whole genome shotgun (WGS) entry which is preliminary data.</text>
</comment>
<organism evidence="3 4">
    <name type="scientific">Acuticoccus mangrovi</name>
    <dbReference type="NCBI Taxonomy" id="2796142"/>
    <lineage>
        <taxon>Bacteria</taxon>
        <taxon>Pseudomonadati</taxon>
        <taxon>Pseudomonadota</taxon>
        <taxon>Alphaproteobacteria</taxon>
        <taxon>Hyphomicrobiales</taxon>
        <taxon>Amorphaceae</taxon>
        <taxon>Acuticoccus</taxon>
    </lineage>
</organism>
<evidence type="ECO:0000256" key="2">
    <source>
        <dbReference type="ARBA" id="ARBA00023002"/>
    </source>
</evidence>
<dbReference type="PANTHER" id="PTHR41534">
    <property type="entry name" value="BLR3401 PROTEIN"/>
    <property type="match status" value="1"/>
</dbReference>
<dbReference type="CDD" id="cd00667">
    <property type="entry name" value="ring_hydroxylating_dioxygenases_beta"/>
    <property type="match status" value="1"/>
</dbReference>
<dbReference type="Proteomes" id="UP000609531">
    <property type="component" value="Unassembled WGS sequence"/>
</dbReference>
<reference evidence="3" key="1">
    <citation type="submission" date="2020-12" db="EMBL/GenBank/DDBJ databases">
        <title>Bacterial taxonomy.</title>
        <authorList>
            <person name="Pan X."/>
        </authorList>
    </citation>
    <scope>NUCLEOTIDE SEQUENCE</scope>
    <source>
        <strain evidence="3">B2012</strain>
    </source>
</reference>